<dbReference type="PROSITE" id="PS50165">
    <property type="entry name" value="UVRC"/>
    <property type="match status" value="1"/>
</dbReference>
<evidence type="ECO:0000256" key="3">
    <source>
        <dbReference type="ARBA" id="ARBA00022769"/>
    </source>
</evidence>
<dbReference type="RefSeq" id="WP_336918696.1">
    <property type="nucleotide sequence ID" value="NZ_JBANRN010000006.1"/>
</dbReference>
<keyword evidence="13" id="KW-1185">Reference proteome</keyword>
<dbReference type="PANTHER" id="PTHR30562:SF1">
    <property type="entry name" value="UVRABC SYSTEM PROTEIN C"/>
    <property type="match status" value="1"/>
</dbReference>
<dbReference type="Gene3D" id="1.10.150.20">
    <property type="entry name" value="5' to 3' exonuclease, C-terminal subdomain"/>
    <property type="match status" value="1"/>
</dbReference>
<evidence type="ECO:0000313" key="13">
    <source>
        <dbReference type="Proteomes" id="UP001595378"/>
    </source>
</evidence>
<feature type="region of interest" description="Disordered" evidence="8">
    <location>
        <begin position="1"/>
        <end position="42"/>
    </location>
</feature>
<dbReference type="InterPro" id="IPR036876">
    <property type="entry name" value="UVR_dom_sf"/>
</dbReference>
<proteinExistence type="inferred from homology"/>
<dbReference type="Gene3D" id="4.10.860.10">
    <property type="entry name" value="UVR domain"/>
    <property type="match status" value="1"/>
</dbReference>
<evidence type="ECO:0000256" key="8">
    <source>
        <dbReference type="SAM" id="MobiDB-lite"/>
    </source>
</evidence>
<evidence type="ECO:0000256" key="4">
    <source>
        <dbReference type="ARBA" id="ARBA00022881"/>
    </source>
</evidence>
<feature type="domain" description="GIY-YIG" evidence="10">
    <location>
        <begin position="59"/>
        <end position="137"/>
    </location>
</feature>
<dbReference type="SUPFAM" id="SSF82771">
    <property type="entry name" value="GIY-YIG endonuclease"/>
    <property type="match status" value="1"/>
</dbReference>
<keyword evidence="4 7" id="KW-0267">Excision nuclease</keyword>
<comment type="subunit">
    <text evidence="7">Interacts with UvrB in an incision complex.</text>
</comment>
<dbReference type="CDD" id="cd10434">
    <property type="entry name" value="GIY-YIG_UvrC_Cho"/>
    <property type="match status" value="1"/>
</dbReference>
<gene>
    <name evidence="7 12" type="primary">uvrC</name>
    <name evidence="12" type="ORF">ACFODK_13055</name>
</gene>
<sequence>MPQTPPDSPAGRPFDPRGKERFNEERAASTVRGGSGAGDKPDLAAGVEAIRDVVKTLKPRPGVYRMLDARGDVLYVGKARALKNRVANYTQVANLSNRLQRMVSQTRAMEIVTTNSEAEALLLEAQFIKRFRPPYNVLLRDDKSFPFILLRDGHDFPRIMKHRGARRHKGAYYGPFASAGSVNTTINELQKLFLLRSCTDSFFSRRDRPCLLYQIKRCSAPCVGRIDKAGYDALLAEAKEFLSGKSDAVQRRIEAQMAAAAEALDFETAAMLRDRLRAATFIQGTQAINAEGVGDADVFALAAKGGTIAVQGFFIRGGQNWGHRAFFPAHTQDVAEDEVLARVLMQFYEEVPPPRTVLVDRELPDRELLEQALGELAGRKVEISVPQRGDRRRLMAQASRNAVEALERRLAESGTKVKTWRELAEFLELPDVPLRVEIYDNSHIQGTKALGAMVVAGPEGFLKNQYRKFNIKTAQTNDDFAMMREVMQRRFARVMEEDPERTNGMWPDLVLIDGGKGQMSAVRDTLEEMGIEDVPLVAIAKGPHHGREGREVFHFPDGREKTLPTNSPVLFLAQRLRDEVHRFAIGAHRDKRSRAITASPLDEIPGIGPARKRALLLHFGTASKVRAAALDDLKRVPGVSESVAQAIYDFYHPGG</sequence>
<accession>A0ABV7EIX1</accession>
<dbReference type="SMART" id="SM00278">
    <property type="entry name" value="HhH1"/>
    <property type="match status" value="2"/>
</dbReference>
<comment type="function">
    <text evidence="7">The UvrABC repair system catalyzes the recognition and processing of DNA lesions. UvrC both incises the 5' and 3' sides of the lesion. The N-terminal half is responsible for the 3' incision and the C-terminal half is responsible for the 5' incision.</text>
</comment>
<dbReference type="Pfam" id="PF01541">
    <property type="entry name" value="GIY-YIG"/>
    <property type="match status" value="1"/>
</dbReference>
<dbReference type="Pfam" id="PF22920">
    <property type="entry name" value="UvrC_RNaseH"/>
    <property type="match status" value="1"/>
</dbReference>
<evidence type="ECO:0000259" key="10">
    <source>
        <dbReference type="PROSITE" id="PS50164"/>
    </source>
</evidence>
<dbReference type="NCBIfam" id="TIGR00194">
    <property type="entry name" value="uvrC"/>
    <property type="match status" value="1"/>
</dbReference>
<dbReference type="HAMAP" id="MF_00203">
    <property type="entry name" value="UvrC"/>
    <property type="match status" value="1"/>
</dbReference>
<dbReference type="InterPro" id="IPR010994">
    <property type="entry name" value="RuvA_2-like"/>
</dbReference>
<dbReference type="SMART" id="SM00465">
    <property type="entry name" value="GIYc"/>
    <property type="match status" value="1"/>
</dbReference>
<evidence type="ECO:0000256" key="6">
    <source>
        <dbReference type="ARBA" id="ARBA00023236"/>
    </source>
</evidence>
<dbReference type="NCBIfam" id="NF001824">
    <property type="entry name" value="PRK00558.1-5"/>
    <property type="match status" value="1"/>
</dbReference>
<evidence type="ECO:0000259" key="9">
    <source>
        <dbReference type="PROSITE" id="PS50151"/>
    </source>
</evidence>
<feature type="domain" description="UVR" evidence="9">
    <location>
        <begin position="247"/>
        <end position="282"/>
    </location>
</feature>
<dbReference type="Gene3D" id="3.40.1440.10">
    <property type="entry name" value="GIY-YIG endonuclease"/>
    <property type="match status" value="1"/>
</dbReference>
<dbReference type="PROSITE" id="PS50151">
    <property type="entry name" value="UVR"/>
    <property type="match status" value="1"/>
</dbReference>
<dbReference type="InterPro" id="IPR001943">
    <property type="entry name" value="UVR_dom"/>
</dbReference>
<keyword evidence="3 7" id="KW-0228">DNA excision</keyword>
<feature type="compositionally biased region" description="Basic and acidic residues" evidence="8">
    <location>
        <begin position="14"/>
        <end position="27"/>
    </location>
</feature>
<dbReference type="Proteomes" id="UP001595378">
    <property type="component" value="Unassembled WGS sequence"/>
</dbReference>
<dbReference type="InterPro" id="IPR047296">
    <property type="entry name" value="GIY-YIG_UvrC_Cho"/>
</dbReference>
<evidence type="ECO:0000256" key="1">
    <source>
        <dbReference type="ARBA" id="ARBA00022490"/>
    </source>
</evidence>
<protein>
    <recommendedName>
        <fullName evidence="7">UvrABC system protein C</fullName>
        <shortName evidence="7">Protein UvrC</shortName>
    </recommendedName>
    <alternativeName>
        <fullName evidence="7">Excinuclease ABC subunit C</fullName>
    </alternativeName>
</protein>
<keyword evidence="1 7" id="KW-0963">Cytoplasm</keyword>
<dbReference type="InterPro" id="IPR000305">
    <property type="entry name" value="GIY-YIG_endonuc"/>
</dbReference>
<dbReference type="SUPFAM" id="SSF46600">
    <property type="entry name" value="C-terminal UvrC-binding domain of UvrB"/>
    <property type="match status" value="1"/>
</dbReference>
<comment type="caution">
    <text evidence="12">The sequence shown here is derived from an EMBL/GenBank/DDBJ whole genome shotgun (WGS) entry which is preliminary data.</text>
</comment>
<dbReference type="InterPro" id="IPR001162">
    <property type="entry name" value="UvrC_RNase_H_dom"/>
</dbReference>
<evidence type="ECO:0000259" key="11">
    <source>
        <dbReference type="PROSITE" id="PS50165"/>
    </source>
</evidence>
<dbReference type="InterPro" id="IPR038476">
    <property type="entry name" value="UvrC_RNase_H_dom_sf"/>
</dbReference>
<dbReference type="Gene3D" id="3.30.420.340">
    <property type="entry name" value="UvrC, RNAse H endonuclease domain"/>
    <property type="match status" value="1"/>
</dbReference>
<dbReference type="EMBL" id="JBHRSU010000035">
    <property type="protein sequence ID" value="MFC3101818.1"/>
    <property type="molecule type" value="Genomic_DNA"/>
</dbReference>
<evidence type="ECO:0000313" key="12">
    <source>
        <dbReference type="EMBL" id="MFC3101818.1"/>
    </source>
</evidence>
<evidence type="ECO:0000256" key="7">
    <source>
        <dbReference type="HAMAP-Rule" id="MF_00203"/>
    </source>
</evidence>
<dbReference type="PROSITE" id="PS50164">
    <property type="entry name" value="GIY_YIG"/>
    <property type="match status" value="1"/>
</dbReference>
<dbReference type="Pfam" id="PF14520">
    <property type="entry name" value="HHH_5"/>
    <property type="match status" value="1"/>
</dbReference>
<comment type="subcellular location">
    <subcellularLocation>
        <location evidence="7">Cytoplasm</location>
    </subcellularLocation>
</comment>
<organism evidence="12 13">
    <name type="scientific">Alteraurantiacibacter lauratis</name>
    <dbReference type="NCBI Taxonomy" id="2054627"/>
    <lineage>
        <taxon>Bacteria</taxon>
        <taxon>Pseudomonadati</taxon>
        <taxon>Pseudomonadota</taxon>
        <taxon>Alphaproteobacteria</taxon>
        <taxon>Sphingomonadales</taxon>
        <taxon>Erythrobacteraceae</taxon>
        <taxon>Alteraurantiacibacter</taxon>
    </lineage>
</organism>
<dbReference type="InterPro" id="IPR035901">
    <property type="entry name" value="GIY-YIG_endonuc_sf"/>
</dbReference>
<dbReference type="Pfam" id="PF02151">
    <property type="entry name" value="UVR"/>
    <property type="match status" value="1"/>
</dbReference>
<evidence type="ECO:0000256" key="2">
    <source>
        <dbReference type="ARBA" id="ARBA00022763"/>
    </source>
</evidence>
<reference evidence="13" key="1">
    <citation type="journal article" date="2019" name="Int. J. Syst. Evol. Microbiol.">
        <title>The Global Catalogue of Microorganisms (GCM) 10K type strain sequencing project: providing services to taxonomists for standard genome sequencing and annotation.</title>
        <authorList>
            <consortium name="The Broad Institute Genomics Platform"/>
            <consortium name="The Broad Institute Genome Sequencing Center for Infectious Disease"/>
            <person name="Wu L."/>
            <person name="Ma J."/>
        </authorList>
    </citation>
    <scope>NUCLEOTIDE SEQUENCE [LARGE SCALE GENOMIC DNA]</scope>
    <source>
        <strain evidence="13">KCTC 52606</strain>
    </source>
</reference>
<comment type="similarity">
    <text evidence="7">Belongs to the UvrC family.</text>
</comment>
<dbReference type="SUPFAM" id="SSF47781">
    <property type="entry name" value="RuvA domain 2-like"/>
    <property type="match status" value="1"/>
</dbReference>
<dbReference type="InterPro" id="IPR050066">
    <property type="entry name" value="UvrABC_protein_C"/>
</dbReference>
<keyword evidence="6 7" id="KW-0742">SOS response</keyword>
<dbReference type="InterPro" id="IPR004791">
    <property type="entry name" value="UvrC"/>
</dbReference>
<name>A0ABV7EIX1_9SPHN</name>
<evidence type="ECO:0000256" key="5">
    <source>
        <dbReference type="ARBA" id="ARBA00023204"/>
    </source>
</evidence>
<dbReference type="PANTHER" id="PTHR30562">
    <property type="entry name" value="UVRC/OXIDOREDUCTASE"/>
    <property type="match status" value="1"/>
</dbReference>
<dbReference type="Pfam" id="PF08459">
    <property type="entry name" value="UvrC_RNaseH_dom"/>
    <property type="match status" value="1"/>
</dbReference>
<keyword evidence="5 7" id="KW-0234">DNA repair</keyword>
<feature type="domain" description="UvrC family homology region profile" evidence="11">
    <location>
        <begin position="298"/>
        <end position="526"/>
    </location>
</feature>
<dbReference type="InterPro" id="IPR003583">
    <property type="entry name" value="Hlx-hairpin-Hlx_DNA-bd_motif"/>
</dbReference>
<keyword evidence="2 7" id="KW-0227">DNA damage</keyword>